<dbReference type="AlphaFoldDB" id="A0AAF0E6T5"/>
<feature type="transmembrane region" description="Helical" evidence="5">
    <location>
        <begin position="71"/>
        <end position="94"/>
    </location>
</feature>
<reference evidence="8" key="1">
    <citation type="submission" date="2023-03" db="EMBL/GenBank/DDBJ databases">
        <title>Mating type loci evolution in Malassezia.</title>
        <authorList>
            <person name="Coelho M.A."/>
        </authorList>
    </citation>
    <scope>NUCLEOTIDE SEQUENCE</scope>
    <source>
        <strain evidence="8">CBS 7876</strain>
    </source>
</reference>
<feature type="transmembrane region" description="Helical" evidence="5">
    <location>
        <begin position="114"/>
        <end position="142"/>
    </location>
</feature>
<feature type="domain" description="Abscisic acid G-protein coupled receptor-like" evidence="6">
    <location>
        <begin position="314"/>
        <end position="484"/>
    </location>
</feature>
<evidence type="ECO:0000259" key="7">
    <source>
        <dbReference type="Pfam" id="PF12537"/>
    </source>
</evidence>
<evidence type="ECO:0000313" key="8">
    <source>
        <dbReference type="EMBL" id="WFD04647.1"/>
    </source>
</evidence>
<evidence type="ECO:0000256" key="5">
    <source>
        <dbReference type="SAM" id="Phobius"/>
    </source>
</evidence>
<feature type="transmembrane region" description="Helical" evidence="5">
    <location>
        <begin position="6"/>
        <end position="26"/>
    </location>
</feature>
<evidence type="ECO:0000256" key="1">
    <source>
        <dbReference type="ARBA" id="ARBA00004141"/>
    </source>
</evidence>
<dbReference type="Proteomes" id="UP001214603">
    <property type="component" value="Chromosome 9"/>
</dbReference>
<evidence type="ECO:0000256" key="4">
    <source>
        <dbReference type="ARBA" id="ARBA00023136"/>
    </source>
</evidence>
<feature type="transmembrane region" description="Helical" evidence="5">
    <location>
        <begin position="382"/>
        <end position="405"/>
    </location>
</feature>
<accession>A0AAF0E6T5</accession>
<feature type="transmembrane region" description="Helical" evidence="5">
    <location>
        <begin position="417"/>
        <end position="441"/>
    </location>
</feature>
<dbReference type="Pfam" id="PF12537">
    <property type="entry name" value="GPHR_N"/>
    <property type="match status" value="1"/>
</dbReference>
<evidence type="ECO:0000256" key="2">
    <source>
        <dbReference type="ARBA" id="ARBA00022692"/>
    </source>
</evidence>
<evidence type="ECO:0000259" key="6">
    <source>
        <dbReference type="Pfam" id="PF12430"/>
    </source>
</evidence>
<dbReference type="InterPro" id="IPR025969">
    <property type="entry name" value="ABA_GPCR_dom"/>
</dbReference>
<name>A0AAF0E6T5_9BASI</name>
<proteinExistence type="predicted"/>
<dbReference type="EMBL" id="CP119942">
    <property type="protein sequence ID" value="WFD04647.1"/>
    <property type="molecule type" value="Genomic_DNA"/>
</dbReference>
<keyword evidence="3 5" id="KW-1133">Transmembrane helix</keyword>
<dbReference type="InterPro" id="IPR015672">
    <property type="entry name" value="GPHR/GTG"/>
</dbReference>
<evidence type="ECO:0000313" key="9">
    <source>
        <dbReference type="Proteomes" id="UP001214603"/>
    </source>
</evidence>
<feature type="transmembrane region" description="Helical" evidence="5">
    <location>
        <begin position="193"/>
        <end position="216"/>
    </location>
</feature>
<feature type="domain" description="Golgi pH regulator conserved" evidence="7">
    <location>
        <begin position="187"/>
        <end position="249"/>
    </location>
</feature>
<evidence type="ECO:0008006" key="10">
    <source>
        <dbReference type="Google" id="ProtNLM"/>
    </source>
</evidence>
<comment type="subcellular location">
    <subcellularLocation>
        <location evidence="1">Membrane</location>
        <topology evidence="1">Multi-pass membrane protein</topology>
    </subcellularLocation>
</comment>
<dbReference type="PANTHER" id="PTHR15948:SF0">
    <property type="entry name" value="GOLGI PH REGULATOR A-RELATED"/>
    <property type="match status" value="1"/>
</dbReference>
<dbReference type="GO" id="GO:0016020">
    <property type="term" value="C:membrane"/>
    <property type="evidence" value="ECO:0007669"/>
    <property type="project" value="UniProtKB-SubCell"/>
</dbReference>
<keyword evidence="2 5" id="KW-0812">Transmembrane</keyword>
<keyword evidence="9" id="KW-1185">Reference proteome</keyword>
<dbReference type="InterPro" id="IPR022535">
    <property type="entry name" value="Golgi_pH-regulator_cons_dom"/>
</dbReference>
<feature type="transmembrane region" description="Helical" evidence="5">
    <location>
        <begin position="154"/>
        <end position="173"/>
    </location>
</feature>
<feature type="transmembrane region" description="Helical" evidence="5">
    <location>
        <begin position="461"/>
        <end position="483"/>
    </location>
</feature>
<sequence>MSVGALGVLVARAVLAACAALALPWLHGEVNYASLEPNVDSSAHTLPRVAHMRTRSESRAHEYVQAVRRQLSLSSALFCVAFEESTMLFVLVFLEHVHGDMPWIHTNWHASLPLVLLLIVLGLRTYGVTHTALTSCFLLCFAGGYKTRWHTSRAVATTVLFVLWCWAFLRMPLPQSVVAAASGFMGFVLARAGMLGITLIAALSGSAAGGAICDSYEAIAIRRSRRWRDTDLQSAQDSFERACFDLHTAKKTAADLTEEIARAAPQSSWRFWARSAKDRELAALQTEIIGLEAMANTMRSDLEMMREHERRMRYQRTPLGRVLLLSSHVFSVYCAVRVVQCVLNLALFGYGGSSSDVVSTCLVYAMRLLGIDLDVALWAPRIGFLAVGGLIVLRMRVLLSMLSMLIRSVSTGISAQLLVLFTAEVLCIYTLAALIQLHASVGTTRTHPSALLAVLPEFQRVFGALFDGVFLVAALLTGAYRWFQWQSDAFAAFDS</sequence>
<gene>
    <name evidence="8" type="ORF">MOBT1_003361</name>
</gene>
<organism evidence="8 9">
    <name type="scientific">Malassezia obtusa</name>
    <dbReference type="NCBI Taxonomy" id="76774"/>
    <lineage>
        <taxon>Eukaryota</taxon>
        <taxon>Fungi</taxon>
        <taxon>Dikarya</taxon>
        <taxon>Basidiomycota</taxon>
        <taxon>Ustilaginomycotina</taxon>
        <taxon>Malasseziomycetes</taxon>
        <taxon>Malasseziales</taxon>
        <taxon>Malasseziaceae</taxon>
        <taxon>Malassezia</taxon>
    </lineage>
</organism>
<dbReference type="Pfam" id="PF12430">
    <property type="entry name" value="ABA_GPCR"/>
    <property type="match status" value="1"/>
</dbReference>
<protein>
    <recommendedName>
        <fullName evidence="10">Abscisic acid G-protein coupled receptor-like domain-containing protein</fullName>
    </recommendedName>
</protein>
<keyword evidence="4 5" id="KW-0472">Membrane</keyword>
<feature type="transmembrane region" description="Helical" evidence="5">
    <location>
        <begin position="322"/>
        <end position="350"/>
    </location>
</feature>
<evidence type="ECO:0000256" key="3">
    <source>
        <dbReference type="ARBA" id="ARBA00022989"/>
    </source>
</evidence>
<dbReference type="PANTHER" id="PTHR15948">
    <property type="entry name" value="G-PROTEIN COUPLED RECEPTOR 89-RELATED"/>
    <property type="match status" value="1"/>
</dbReference>